<dbReference type="InterPro" id="IPR031553">
    <property type="entry name" value="tRNA-synt_2_TM"/>
</dbReference>
<dbReference type="RefSeq" id="WP_370441534.1">
    <property type="nucleotide sequence ID" value="NZ_JBGFTU010000011.1"/>
</dbReference>
<keyword evidence="5 6" id="KW-0472">Membrane</keyword>
<dbReference type="Pfam" id="PF16995">
    <property type="entry name" value="tRNA-synt_2_TM"/>
    <property type="match status" value="1"/>
</dbReference>
<feature type="domain" description="Phosphatidylglycerol lysyltransferase C-terminal" evidence="7">
    <location>
        <begin position="256"/>
        <end position="556"/>
    </location>
</feature>
<evidence type="ECO:0000256" key="5">
    <source>
        <dbReference type="ARBA" id="ARBA00023136"/>
    </source>
</evidence>
<evidence type="ECO:0000259" key="7">
    <source>
        <dbReference type="Pfam" id="PF09924"/>
    </source>
</evidence>
<reference evidence="9 10" key="1">
    <citation type="submission" date="2024-07" db="EMBL/GenBank/DDBJ databases">
        <authorList>
            <person name="Thanompreechachai J."/>
            <person name="Duangmal K."/>
        </authorList>
    </citation>
    <scope>NUCLEOTIDE SEQUENCE [LARGE SCALE GENOMIC DNA]</scope>
    <source>
        <strain evidence="9 10">LSe6-4</strain>
    </source>
</reference>
<dbReference type="PANTHER" id="PTHR34697:SF2">
    <property type="entry name" value="PHOSPHATIDYLGLYCEROL LYSYLTRANSFERASE"/>
    <property type="match status" value="1"/>
</dbReference>
<feature type="transmembrane region" description="Helical" evidence="6">
    <location>
        <begin position="69"/>
        <end position="88"/>
    </location>
</feature>
<keyword evidence="3 6" id="KW-0812">Transmembrane</keyword>
<dbReference type="InterPro" id="IPR024320">
    <property type="entry name" value="LPG_synthase_C"/>
</dbReference>
<feature type="domain" description="Lysyl-tRNA synthetase N-terminal transmembrane region" evidence="8">
    <location>
        <begin position="30"/>
        <end position="238"/>
    </location>
</feature>
<protein>
    <submittedName>
        <fullName evidence="9">Phosphatidylglycerol lysyltransferase domain-containing protein</fullName>
    </submittedName>
</protein>
<dbReference type="Proteomes" id="UP001565927">
    <property type="component" value="Unassembled WGS sequence"/>
</dbReference>
<feature type="transmembrane region" description="Helical" evidence="6">
    <location>
        <begin position="214"/>
        <end position="238"/>
    </location>
</feature>
<keyword evidence="10" id="KW-1185">Reference proteome</keyword>
<keyword evidence="4 6" id="KW-1133">Transmembrane helix</keyword>
<feature type="transmembrane region" description="Helical" evidence="6">
    <location>
        <begin position="31"/>
        <end position="57"/>
    </location>
</feature>
<feature type="transmembrane region" description="Helical" evidence="6">
    <location>
        <begin position="100"/>
        <end position="119"/>
    </location>
</feature>
<evidence type="ECO:0000259" key="8">
    <source>
        <dbReference type="Pfam" id="PF16995"/>
    </source>
</evidence>
<comment type="subcellular location">
    <subcellularLocation>
        <location evidence="1">Cell membrane</location>
        <topology evidence="1">Multi-pass membrane protein</topology>
    </subcellularLocation>
</comment>
<dbReference type="Pfam" id="PF09924">
    <property type="entry name" value="LPG_synthase_C"/>
    <property type="match status" value="1"/>
</dbReference>
<evidence type="ECO:0000256" key="6">
    <source>
        <dbReference type="SAM" id="Phobius"/>
    </source>
</evidence>
<name>A0ABV4H1U8_9ACTN</name>
<evidence type="ECO:0000256" key="4">
    <source>
        <dbReference type="ARBA" id="ARBA00022989"/>
    </source>
</evidence>
<proteinExistence type="predicted"/>
<evidence type="ECO:0000313" key="9">
    <source>
        <dbReference type="EMBL" id="MEZ0165309.1"/>
    </source>
</evidence>
<dbReference type="EMBL" id="JBGFTU010000011">
    <property type="protein sequence ID" value="MEZ0165309.1"/>
    <property type="molecule type" value="Genomic_DNA"/>
</dbReference>
<accession>A0ABV4H1U8</accession>
<feature type="transmembrane region" description="Helical" evidence="6">
    <location>
        <begin position="155"/>
        <end position="180"/>
    </location>
</feature>
<evidence type="ECO:0000256" key="1">
    <source>
        <dbReference type="ARBA" id="ARBA00004651"/>
    </source>
</evidence>
<evidence type="ECO:0000256" key="3">
    <source>
        <dbReference type="ARBA" id="ARBA00022692"/>
    </source>
</evidence>
<keyword evidence="2" id="KW-1003">Cell membrane</keyword>
<evidence type="ECO:0000313" key="10">
    <source>
        <dbReference type="Proteomes" id="UP001565927"/>
    </source>
</evidence>
<evidence type="ECO:0000256" key="2">
    <source>
        <dbReference type="ARBA" id="ARBA00022475"/>
    </source>
</evidence>
<feature type="transmembrane region" description="Helical" evidence="6">
    <location>
        <begin position="125"/>
        <end position="143"/>
    </location>
</feature>
<sequence>MGDQTGGTGDRADLERGWRPRAVSSRWRSSWSASVVTVLYTVSGVLSVLMGLSPALVDRALRLPEVLTSWLFLLGWPSLGYGTLLLLLARSLHRRKRAAWRVLAVLVTANAVVGLGVALRAEDGSPWGAVVQLLLLAVVLHARPQFTVRGDPADVRAAAAVLAVLLVGCLVLGSTLVVVLDAGDAPVWHDVVFTVGTALLSVDLPLPVPLDVDVPSWVVVVLNASGTLALVVAAYVLFRPRRGVAVLAPEDEDRLRDLLSRYGARDSLGYFALRRDKTVTFSATGSAAVVHRVVGGVALASGDPIGAVAAWPGAIEAWRQQVREHGWTPAVLGASEEGATAYGRYGLDALEMGDEAVLDVATFSLEGRAVRGLRQTKGKVARAGYTVRVRRQAELDATETARLAALVDQWRAGEVERGFSMALGRVGDPGDGDLLVAECLTPQGQTCAVLTFVPWGGDGLSLDLMRRDRSVEVNGLTEFTVLEVLARGADLGVRRVSLNFAVFRSVFDRGSRLGSGPVLRLWYRLLVFGSRWWQLESLYRSNVKYRPEWFPRFLCFAAVGDLARIGVAAARAEGFVTWRR</sequence>
<gene>
    <name evidence="9" type="ORF">AB2L27_11125</name>
</gene>
<dbReference type="InterPro" id="IPR051211">
    <property type="entry name" value="PG_lysyltransferase"/>
</dbReference>
<dbReference type="PANTHER" id="PTHR34697">
    <property type="entry name" value="PHOSPHATIDYLGLYCEROL LYSYLTRANSFERASE"/>
    <property type="match status" value="1"/>
</dbReference>
<comment type="caution">
    <text evidence="9">The sequence shown here is derived from an EMBL/GenBank/DDBJ whole genome shotgun (WGS) entry which is preliminary data.</text>
</comment>
<organism evidence="9 10">
    <name type="scientific">Kineococcus halophytocola</name>
    <dbReference type="NCBI Taxonomy" id="3234027"/>
    <lineage>
        <taxon>Bacteria</taxon>
        <taxon>Bacillati</taxon>
        <taxon>Actinomycetota</taxon>
        <taxon>Actinomycetes</taxon>
        <taxon>Kineosporiales</taxon>
        <taxon>Kineosporiaceae</taxon>
        <taxon>Kineococcus</taxon>
    </lineage>
</organism>